<evidence type="ECO:0000256" key="1">
    <source>
        <dbReference type="SAM" id="Phobius"/>
    </source>
</evidence>
<proteinExistence type="predicted"/>
<name>A0A6A5KMJ3_9PLEO</name>
<dbReference type="AlphaFoldDB" id="A0A6A5KMJ3"/>
<keyword evidence="1" id="KW-0472">Membrane</keyword>
<dbReference type="InterPro" id="IPR016181">
    <property type="entry name" value="Acyl_CoA_acyltransferase"/>
</dbReference>
<evidence type="ECO:0000313" key="3">
    <source>
        <dbReference type="EMBL" id="KAF1837052.1"/>
    </source>
</evidence>
<dbReference type="Pfam" id="PF00583">
    <property type="entry name" value="Acetyltransf_1"/>
    <property type="match status" value="1"/>
</dbReference>
<feature type="domain" description="N-acetyltransferase" evidence="2">
    <location>
        <begin position="55"/>
        <end position="90"/>
    </location>
</feature>
<dbReference type="EMBL" id="ML975266">
    <property type="protein sequence ID" value="KAF1837052.1"/>
    <property type="molecule type" value="Genomic_DNA"/>
</dbReference>
<gene>
    <name evidence="3" type="ORF">BDW02DRAFT_189319</name>
</gene>
<sequence length="188" mass="21270">MGRAFAYLIDRSMIDPDLFENQMSSLSQTTNDFITSDILSDDSLWGYEDELVLFHEVLIPPAYRRQGIGRELVRAILQKSLEEIGEPAIAAFLAPDSVDAEVARVVAARGGTGFEDLPEAEMIRIQLSKWMLQRRLVRLWSFGLLMAVPVGSFMSLSMGVRKGVTRKKRRKPSEMLFEKGCRKGFRPL</sequence>
<dbReference type="Proteomes" id="UP000800040">
    <property type="component" value="Unassembled WGS sequence"/>
</dbReference>
<reference evidence="3" key="1">
    <citation type="submission" date="2020-01" db="EMBL/GenBank/DDBJ databases">
        <authorList>
            <consortium name="DOE Joint Genome Institute"/>
            <person name="Haridas S."/>
            <person name="Albert R."/>
            <person name="Binder M."/>
            <person name="Bloem J."/>
            <person name="Labutti K."/>
            <person name="Salamov A."/>
            <person name="Andreopoulos B."/>
            <person name="Baker S.E."/>
            <person name="Barry K."/>
            <person name="Bills G."/>
            <person name="Bluhm B.H."/>
            <person name="Cannon C."/>
            <person name="Castanera R."/>
            <person name="Culley D.E."/>
            <person name="Daum C."/>
            <person name="Ezra D."/>
            <person name="Gonzalez J.B."/>
            <person name="Henrissat B."/>
            <person name="Kuo A."/>
            <person name="Liang C."/>
            <person name="Lipzen A."/>
            <person name="Lutzoni F."/>
            <person name="Magnuson J."/>
            <person name="Mondo S."/>
            <person name="Nolan M."/>
            <person name="Ohm R."/>
            <person name="Pangilinan J."/>
            <person name="Park H.-J."/>
            <person name="Ramirez L."/>
            <person name="Alfaro M."/>
            <person name="Sun H."/>
            <person name="Tritt A."/>
            <person name="Yoshinaga Y."/>
            <person name="Zwiers L.-H."/>
            <person name="Turgeon B.G."/>
            <person name="Goodwin S.B."/>
            <person name="Spatafora J.W."/>
            <person name="Crous P.W."/>
            <person name="Grigoriev I.V."/>
        </authorList>
    </citation>
    <scope>NUCLEOTIDE SEQUENCE</scope>
    <source>
        <strain evidence="3">P77</strain>
    </source>
</reference>
<dbReference type="GO" id="GO:0016747">
    <property type="term" value="F:acyltransferase activity, transferring groups other than amino-acyl groups"/>
    <property type="evidence" value="ECO:0007669"/>
    <property type="project" value="InterPro"/>
</dbReference>
<feature type="transmembrane region" description="Helical" evidence="1">
    <location>
        <begin position="139"/>
        <end position="160"/>
    </location>
</feature>
<keyword evidence="4" id="KW-1185">Reference proteome</keyword>
<keyword evidence="1" id="KW-1133">Transmembrane helix</keyword>
<protein>
    <recommendedName>
        <fullName evidence="2">N-acetyltransferase domain-containing protein</fullName>
    </recommendedName>
</protein>
<accession>A0A6A5KMJ3</accession>
<dbReference type="OrthoDB" id="508139at2759"/>
<evidence type="ECO:0000313" key="4">
    <source>
        <dbReference type="Proteomes" id="UP000800040"/>
    </source>
</evidence>
<dbReference type="SUPFAM" id="SSF55729">
    <property type="entry name" value="Acyl-CoA N-acyltransferases (Nat)"/>
    <property type="match status" value="1"/>
</dbReference>
<dbReference type="InterPro" id="IPR000182">
    <property type="entry name" value="GNAT_dom"/>
</dbReference>
<organism evidence="3 4">
    <name type="scientific">Decorospora gaudefroyi</name>
    <dbReference type="NCBI Taxonomy" id="184978"/>
    <lineage>
        <taxon>Eukaryota</taxon>
        <taxon>Fungi</taxon>
        <taxon>Dikarya</taxon>
        <taxon>Ascomycota</taxon>
        <taxon>Pezizomycotina</taxon>
        <taxon>Dothideomycetes</taxon>
        <taxon>Pleosporomycetidae</taxon>
        <taxon>Pleosporales</taxon>
        <taxon>Pleosporineae</taxon>
        <taxon>Pleosporaceae</taxon>
        <taxon>Decorospora</taxon>
    </lineage>
</organism>
<dbReference type="CDD" id="cd04301">
    <property type="entry name" value="NAT_SF"/>
    <property type="match status" value="1"/>
</dbReference>
<keyword evidence="1" id="KW-0812">Transmembrane</keyword>
<evidence type="ECO:0000259" key="2">
    <source>
        <dbReference type="Pfam" id="PF00583"/>
    </source>
</evidence>